<dbReference type="AlphaFoldDB" id="A0A3Q9WVP9"/>
<evidence type="ECO:0000256" key="1">
    <source>
        <dbReference type="ARBA" id="ARBA00004026"/>
    </source>
</evidence>
<evidence type="ECO:0000256" key="3">
    <source>
        <dbReference type="ARBA" id="ARBA00022478"/>
    </source>
</evidence>
<feature type="region of interest" description="Alpha N-terminal domain (alpha-NTD)" evidence="8">
    <location>
        <begin position="1"/>
        <end position="250"/>
    </location>
</feature>
<keyword evidence="5 8" id="KW-0548">Nucleotidyltransferase</keyword>
<accession>A0A3Q9WVP9</accession>
<evidence type="ECO:0000256" key="5">
    <source>
        <dbReference type="ARBA" id="ARBA00022695"/>
    </source>
</evidence>
<name>A0A3Q9WVP9_9CONI</name>
<evidence type="ECO:0000313" key="10">
    <source>
        <dbReference type="EMBL" id="BBF91099.1"/>
    </source>
</evidence>
<evidence type="ECO:0000256" key="6">
    <source>
        <dbReference type="ARBA" id="ARBA00023163"/>
    </source>
</evidence>
<dbReference type="HAMAP" id="MF_00059">
    <property type="entry name" value="RNApol_bact_RpoA"/>
    <property type="match status" value="1"/>
</dbReference>
<dbReference type="GO" id="GO:0000428">
    <property type="term" value="C:DNA-directed RNA polymerase complex"/>
    <property type="evidence" value="ECO:0007669"/>
    <property type="project" value="UniProtKB-KW"/>
</dbReference>
<dbReference type="GO" id="GO:0003677">
    <property type="term" value="F:DNA binding"/>
    <property type="evidence" value="ECO:0007669"/>
    <property type="project" value="UniProtKB-UniRule"/>
</dbReference>
<feature type="region of interest" description="Alpha C-terminal domain (alpha-CTD)" evidence="8">
    <location>
        <begin position="285"/>
        <end position="348"/>
    </location>
</feature>
<dbReference type="Pfam" id="PF03118">
    <property type="entry name" value="RNA_pol_A_CTD"/>
    <property type="match status" value="1"/>
</dbReference>
<comment type="similarity">
    <text evidence="2 8">Belongs to the RNA polymerase alpha chain family.</text>
</comment>
<dbReference type="EMBL" id="AP018904">
    <property type="protein sequence ID" value="BBF91099.1"/>
    <property type="molecule type" value="Genomic_DNA"/>
</dbReference>
<keyword evidence="4 8" id="KW-0808">Transferase</keyword>
<comment type="domain">
    <text evidence="8">The N-terminal domain is essential for RNAP assembly and basal transcription, whereas the C-terminal domain is involved in interaction with transcriptional regulators and with upstream promoter elements.</text>
</comment>
<dbReference type="InterPro" id="IPR011773">
    <property type="entry name" value="DNA-dir_RpoA"/>
</dbReference>
<reference evidence="10" key="1">
    <citation type="journal article" date="2018" name="Mol. Phylogenet. Evol.">
        <title>Enlarged and highly repetitive plastome of Lagarostrobos and plastid phylogenomics of Podocarpaceae.</title>
        <authorList>
            <person name="Sudianto E."/>
            <person name="Wu C.-S."/>
            <person name="Leonhard L."/>
            <person name="Martine W.F."/>
            <person name="Chaw S.-M."/>
        </authorList>
    </citation>
    <scope>NUCLEOTIDE SEQUENCE</scope>
</reference>
<dbReference type="SUPFAM" id="SSF47789">
    <property type="entry name" value="C-terminal domain of RNA polymerase alpha subunit"/>
    <property type="match status" value="1"/>
</dbReference>
<comment type="subcellular location">
    <subcellularLocation>
        <location evidence="8">Plastid</location>
        <location evidence="8">Chloroplast</location>
    </subcellularLocation>
</comment>
<dbReference type="GO" id="GO:0006351">
    <property type="term" value="P:DNA-templated transcription"/>
    <property type="evidence" value="ECO:0007669"/>
    <property type="project" value="UniProtKB-UniRule"/>
</dbReference>
<dbReference type="InterPro" id="IPR036643">
    <property type="entry name" value="RNApol_insert_sf"/>
</dbReference>
<evidence type="ECO:0000256" key="4">
    <source>
        <dbReference type="ARBA" id="ARBA00022679"/>
    </source>
</evidence>
<comment type="subunit">
    <text evidence="8">In plastids the minimal PEP RNA polymerase catalytic core is composed of four subunits: alpha, beta, beta', and beta''. When a (nuclear-encoded) sigma factor is associated with the core the holoenzyme is formed, which can initiate transcription.</text>
</comment>
<protein>
    <recommendedName>
        <fullName evidence="8">DNA-directed RNA polymerase subunit alpha</fullName>
        <shortName evidence="8">PEP</shortName>
        <ecNumber evidence="8">2.7.7.6</ecNumber>
    </recommendedName>
    <alternativeName>
        <fullName evidence="8">Plastid-encoded RNA polymerase subunit alpha</fullName>
        <shortName evidence="8">RNA polymerase subunit alpha</shortName>
    </alternativeName>
</protein>
<dbReference type="FunFam" id="2.170.120.12:FF:000001">
    <property type="entry name" value="DNA-directed RNA polymerase subunit alpha"/>
    <property type="match status" value="1"/>
</dbReference>
<dbReference type="InterPro" id="IPR011260">
    <property type="entry name" value="RNAP_asu_C"/>
</dbReference>
<keyword evidence="10" id="KW-0150">Chloroplast</keyword>
<dbReference type="InterPro" id="IPR011262">
    <property type="entry name" value="DNA-dir_RNA_pol_insert"/>
</dbReference>
<dbReference type="CDD" id="cd06928">
    <property type="entry name" value="RNAP_alpha_NTD"/>
    <property type="match status" value="1"/>
</dbReference>
<dbReference type="InterPro" id="IPR011263">
    <property type="entry name" value="DNA-dir_RNA_pol_RpoA/D/Rpb3"/>
</dbReference>
<keyword evidence="10" id="KW-0934">Plastid</keyword>
<dbReference type="InterPro" id="IPR036603">
    <property type="entry name" value="RBP11-like"/>
</dbReference>
<keyword evidence="3 8" id="KW-0240">DNA-directed RNA polymerase</keyword>
<gene>
    <name evidence="8 10" type="primary">rpoA</name>
</gene>
<comment type="catalytic activity">
    <reaction evidence="7 8">
        <text>RNA(n) + a ribonucleoside 5'-triphosphate = RNA(n+1) + diphosphate</text>
        <dbReference type="Rhea" id="RHEA:21248"/>
        <dbReference type="Rhea" id="RHEA-COMP:14527"/>
        <dbReference type="Rhea" id="RHEA-COMP:17342"/>
        <dbReference type="ChEBI" id="CHEBI:33019"/>
        <dbReference type="ChEBI" id="CHEBI:61557"/>
        <dbReference type="ChEBI" id="CHEBI:140395"/>
        <dbReference type="EC" id="2.7.7.6"/>
    </reaction>
</comment>
<evidence type="ECO:0000256" key="2">
    <source>
        <dbReference type="ARBA" id="ARBA00007123"/>
    </source>
</evidence>
<dbReference type="SUPFAM" id="SSF55257">
    <property type="entry name" value="RBP11-like subunits of RNA polymerase"/>
    <property type="match status" value="1"/>
</dbReference>
<keyword evidence="6 8" id="KW-0804">Transcription</keyword>
<sequence>MIQDEILVSLKRPQWKCIESREESKRLHYGRFILYPLCKGQANTIGLGMRRALLGEVEGTCITRAKFQNITHEYSAIMGIEESVYDILMNLKEIVLRSDPYGIREASLHIVGPKSVTAQDIILPPSVRIIDTTQHIANINKEITLDIILQIEKGRGCIIQNMNNSNPRESRGCIIQNTNNSNPGDGIFPLDAIFMPVRSANYSIHSYWNGNEIKEVLFLEIWTNGGVTPREALYEASRNLIELFLPFLSAEQQNMDGTKNKNHNMSPFFPFSHISTDTRRTKEGVKFSNIFIDQLELPPRVYNCLRNAHINTLSDLLKYSREDLMKIEHLGEHSVEQILEVMRNFVIN</sequence>
<proteinExistence type="inferred from homology"/>
<comment type="function">
    <text evidence="1 8">DNA-dependent RNA polymerase catalyzes the transcription of DNA into RNA using the four ribonucleoside triphosphates as substrates.</text>
</comment>
<evidence type="ECO:0000256" key="7">
    <source>
        <dbReference type="ARBA" id="ARBA00048552"/>
    </source>
</evidence>
<dbReference type="Gene3D" id="3.30.1360.10">
    <property type="entry name" value="RNA polymerase, RBP11-like subunit"/>
    <property type="match status" value="1"/>
</dbReference>
<dbReference type="SMART" id="SM00662">
    <property type="entry name" value="RPOLD"/>
    <property type="match status" value="1"/>
</dbReference>
<dbReference type="GO" id="GO:0009507">
    <property type="term" value="C:chloroplast"/>
    <property type="evidence" value="ECO:0007669"/>
    <property type="project" value="UniProtKB-SubCell"/>
</dbReference>
<dbReference type="Gene3D" id="1.10.150.20">
    <property type="entry name" value="5' to 3' exonuclease, C-terminal subdomain"/>
    <property type="match status" value="1"/>
</dbReference>
<feature type="domain" description="DNA-directed RNA polymerase RpoA/D/Rpb3-type" evidence="9">
    <location>
        <begin position="29"/>
        <end position="250"/>
    </location>
</feature>
<dbReference type="Pfam" id="PF01193">
    <property type="entry name" value="RNA_pol_L"/>
    <property type="match status" value="1"/>
</dbReference>
<dbReference type="SUPFAM" id="SSF56553">
    <property type="entry name" value="Insert subdomain of RNA polymerase alpha subunit"/>
    <property type="match status" value="1"/>
</dbReference>
<dbReference type="NCBIfam" id="TIGR02027">
    <property type="entry name" value="rpoA"/>
    <property type="match status" value="1"/>
</dbReference>
<dbReference type="GO" id="GO:0046983">
    <property type="term" value="F:protein dimerization activity"/>
    <property type="evidence" value="ECO:0007669"/>
    <property type="project" value="InterPro"/>
</dbReference>
<dbReference type="Gene3D" id="2.170.120.12">
    <property type="entry name" value="DNA-directed RNA polymerase, insert domain"/>
    <property type="match status" value="1"/>
</dbReference>
<geneLocation type="chloroplast" evidence="10"/>
<evidence type="ECO:0000256" key="8">
    <source>
        <dbReference type="HAMAP-Rule" id="MF_00059"/>
    </source>
</evidence>
<dbReference type="EC" id="2.7.7.6" evidence="8"/>
<dbReference type="Pfam" id="PF01000">
    <property type="entry name" value="RNA_pol_A_bac"/>
    <property type="match status" value="1"/>
</dbReference>
<dbReference type="GO" id="GO:0003899">
    <property type="term" value="F:DNA-directed RNA polymerase activity"/>
    <property type="evidence" value="ECO:0007669"/>
    <property type="project" value="UniProtKB-UniRule"/>
</dbReference>
<organism evidence="10">
    <name type="scientific">Phyllocladus aspleniifolius</name>
    <dbReference type="NCBI Taxonomy" id="120602"/>
    <lineage>
        <taxon>Eukaryota</taxon>
        <taxon>Viridiplantae</taxon>
        <taxon>Streptophyta</taxon>
        <taxon>Embryophyta</taxon>
        <taxon>Tracheophyta</taxon>
        <taxon>Spermatophyta</taxon>
        <taxon>Pinopsida</taxon>
        <taxon>Pinidae</taxon>
        <taxon>Conifers II</taxon>
        <taxon>Araucariales</taxon>
        <taxon>Podocarpaceae</taxon>
        <taxon>Phyllocladus</taxon>
    </lineage>
</organism>
<evidence type="ECO:0000259" key="9">
    <source>
        <dbReference type="SMART" id="SM00662"/>
    </source>
</evidence>